<dbReference type="AlphaFoldDB" id="A0A565CVV9"/>
<comment type="caution">
    <text evidence="2">The sequence shown here is derived from an EMBL/GenBank/DDBJ whole genome shotgun (WGS) entry which is preliminary data.</text>
</comment>
<keyword evidence="3" id="KW-1185">Reference proteome</keyword>
<feature type="compositionally biased region" description="Basic and acidic residues" evidence="1">
    <location>
        <begin position="38"/>
        <end position="57"/>
    </location>
</feature>
<protein>
    <submittedName>
        <fullName evidence="2">Uncharacterized protein</fullName>
    </submittedName>
</protein>
<dbReference type="Proteomes" id="UP000489600">
    <property type="component" value="Unassembled WGS sequence"/>
</dbReference>
<sequence length="192" mass="21248">MCIELPHCMKELATLGLSQMTRESSAFKMGRTLALDNGPDKSSRVKDSINRGGRDNPEDGDNGEPEDGDNGESQEDGGEPSENGESQEDGGDPTTNTTNYWWDIENAGVPNDLFISDRVHPRDMNNGDGAALVYSKFVDNLERNGFHGPLSITIVAGYIDDNNSVLEYLKNSDFFTICYAIDFKRIKQRTED</sequence>
<evidence type="ECO:0000313" key="3">
    <source>
        <dbReference type="Proteomes" id="UP000489600"/>
    </source>
</evidence>
<reference evidence="2" key="1">
    <citation type="submission" date="2019-07" db="EMBL/GenBank/DDBJ databases">
        <authorList>
            <person name="Dittberner H."/>
        </authorList>
    </citation>
    <scope>NUCLEOTIDE SEQUENCE [LARGE SCALE GENOMIC DNA]</scope>
</reference>
<evidence type="ECO:0000256" key="1">
    <source>
        <dbReference type="SAM" id="MobiDB-lite"/>
    </source>
</evidence>
<organism evidence="2 3">
    <name type="scientific">Arabis nemorensis</name>
    <dbReference type="NCBI Taxonomy" id="586526"/>
    <lineage>
        <taxon>Eukaryota</taxon>
        <taxon>Viridiplantae</taxon>
        <taxon>Streptophyta</taxon>
        <taxon>Embryophyta</taxon>
        <taxon>Tracheophyta</taxon>
        <taxon>Spermatophyta</taxon>
        <taxon>Magnoliopsida</taxon>
        <taxon>eudicotyledons</taxon>
        <taxon>Gunneridae</taxon>
        <taxon>Pentapetalae</taxon>
        <taxon>rosids</taxon>
        <taxon>malvids</taxon>
        <taxon>Brassicales</taxon>
        <taxon>Brassicaceae</taxon>
        <taxon>Arabideae</taxon>
        <taxon>Arabis</taxon>
    </lineage>
</organism>
<proteinExistence type="predicted"/>
<feature type="compositionally biased region" description="Acidic residues" evidence="1">
    <location>
        <begin position="58"/>
        <end position="79"/>
    </location>
</feature>
<feature type="region of interest" description="Disordered" evidence="1">
    <location>
        <begin position="32"/>
        <end position="100"/>
    </location>
</feature>
<gene>
    <name evidence="2" type="ORF">ANE_LOCUS28282</name>
</gene>
<accession>A0A565CVV9</accession>
<evidence type="ECO:0000313" key="2">
    <source>
        <dbReference type="EMBL" id="VVB17838.1"/>
    </source>
</evidence>
<name>A0A565CVV9_9BRAS</name>
<dbReference type="EMBL" id="CABITT030000008">
    <property type="protein sequence ID" value="VVB17838.1"/>
    <property type="molecule type" value="Genomic_DNA"/>
</dbReference>